<protein>
    <submittedName>
        <fullName evidence="1">Uncharacterized protein</fullName>
    </submittedName>
</protein>
<organism evidence="1">
    <name type="scientific">marine metagenome</name>
    <dbReference type="NCBI Taxonomy" id="408172"/>
    <lineage>
        <taxon>unclassified sequences</taxon>
        <taxon>metagenomes</taxon>
        <taxon>ecological metagenomes</taxon>
    </lineage>
</organism>
<evidence type="ECO:0000313" key="1">
    <source>
        <dbReference type="EMBL" id="SVC73800.1"/>
    </source>
</evidence>
<proteinExistence type="predicted"/>
<accession>A0A382PM08</accession>
<gene>
    <name evidence="1" type="ORF">METZ01_LOCUS326654</name>
</gene>
<name>A0A382PM08_9ZZZZ</name>
<dbReference type="AlphaFoldDB" id="A0A382PM08"/>
<dbReference type="EMBL" id="UINC01108003">
    <property type="protein sequence ID" value="SVC73800.1"/>
    <property type="molecule type" value="Genomic_DNA"/>
</dbReference>
<reference evidence="1" key="1">
    <citation type="submission" date="2018-05" db="EMBL/GenBank/DDBJ databases">
        <authorList>
            <person name="Lanie J.A."/>
            <person name="Ng W.-L."/>
            <person name="Kazmierczak K.M."/>
            <person name="Andrzejewski T.M."/>
            <person name="Davidsen T.M."/>
            <person name="Wayne K.J."/>
            <person name="Tettelin H."/>
            <person name="Glass J.I."/>
            <person name="Rusch D."/>
            <person name="Podicherti R."/>
            <person name="Tsui H.-C.T."/>
            <person name="Winkler M.E."/>
        </authorList>
    </citation>
    <scope>NUCLEOTIDE SEQUENCE</scope>
</reference>
<sequence>MRAGQGLVGQGVYCWLVTDAANSTAYFALLLA</sequence>